<dbReference type="Proteomes" id="UP001595898">
    <property type="component" value="Unassembled WGS sequence"/>
</dbReference>
<dbReference type="InterPro" id="IPR008972">
    <property type="entry name" value="Cupredoxin"/>
</dbReference>
<dbReference type="EMBL" id="JBHSFA010000002">
    <property type="protein sequence ID" value="MFC4541031.1"/>
    <property type="molecule type" value="Genomic_DNA"/>
</dbReference>
<reference evidence="1 2" key="1">
    <citation type="journal article" date="2019" name="Int. J. Syst. Evol. Microbiol.">
        <title>The Global Catalogue of Microorganisms (GCM) 10K type strain sequencing project: providing services to taxonomists for standard genome sequencing and annotation.</title>
        <authorList>
            <consortium name="The Broad Institute Genomics Platform"/>
            <consortium name="The Broad Institute Genome Sequencing Center for Infectious Disease"/>
            <person name="Wu L."/>
            <person name="Ma J."/>
        </authorList>
    </citation>
    <scope>NUCLEOTIDE SEQUENCE [LARGE SCALE GENOMIC DNA]</scope>
    <source>
        <strain evidence="1 2">WLHS5</strain>
    </source>
</reference>
<organism evidence="1 2">
    <name type="scientific">Halosolutus amylolyticus</name>
    <dbReference type="NCBI Taxonomy" id="2932267"/>
    <lineage>
        <taxon>Archaea</taxon>
        <taxon>Methanobacteriati</taxon>
        <taxon>Methanobacteriota</taxon>
        <taxon>Stenosarchaea group</taxon>
        <taxon>Halobacteria</taxon>
        <taxon>Halobacteriales</taxon>
        <taxon>Natrialbaceae</taxon>
        <taxon>Halosolutus</taxon>
    </lineage>
</organism>
<evidence type="ECO:0008006" key="3">
    <source>
        <dbReference type="Google" id="ProtNLM"/>
    </source>
</evidence>
<dbReference type="AlphaFoldDB" id="A0ABD5PKN9"/>
<sequence length="167" mass="18233">MAAHDTGRRRFLSGVSGTLGVALVTGCLGGTDDGEESPEPVVDAAESLEGDTDPEAWADVESLRFDGWVGGWVGVEPEPIADVENPTLVLVEGREYEITWENMDGVHHNFAFWDADHDVVNEYSTPGTDVQGETETLKIEATAEMETYRCEYQQARQRGDVVLLDSA</sequence>
<evidence type="ECO:0000313" key="1">
    <source>
        <dbReference type="EMBL" id="MFC4541031.1"/>
    </source>
</evidence>
<protein>
    <recommendedName>
        <fullName evidence="3">Blue (type 1) copper domain-containing protein</fullName>
    </recommendedName>
</protein>
<keyword evidence="2" id="KW-1185">Reference proteome</keyword>
<accession>A0ABD5PKN9</accession>
<dbReference type="RefSeq" id="WP_250139181.1">
    <property type="nucleotide sequence ID" value="NZ_JALIQP010000001.1"/>
</dbReference>
<dbReference type="Gene3D" id="2.60.40.420">
    <property type="entry name" value="Cupredoxins - blue copper proteins"/>
    <property type="match status" value="1"/>
</dbReference>
<name>A0ABD5PKN9_9EURY</name>
<evidence type="ECO:0000313" key="2">
    <source>
        <dbReference type="Proteomes" id="UP001595898"/>
    </source>
</evidence>
<gene>
    <name evidence="1" type="ORF">ACFO5R_03695</name>
</gene>
<proteinExistence type="predicted"/>
<comment type="caution">
    <text evidence="1">The sequence shown here is derived from an EMBL/GenBank/DDBJ whole genome shotgun (WGS) entry which is preliminary data.</text>
</comment>